<accession>A0A9N8VYV5</accession>
<dbReference type="GO" id="GO:0050661">
    <property type="term" value="F:NADP binding"/>
    <property type="evidence" value="ECO:0007669"/>
    <property type="project" value="InterPro"/>
</dbReference>
<dbReference type="InterPro" id="IPR001155">
    <property type="entry name" value="OxRdtase_FMN_N"/>
</dbReference>
<dbReference type="Gene3D" id="3.20.20.70">
    <property type="entry name" value="Aldolase class I"/>
    <property type="match status" value="1"/>
</dbReference>
<dbReference type="InterPro" id="IPR044152">
    <property type="entry name" value="YqjM-like"/>
</dbReference>
<dbReference type="PANTHER" id="PTHR43303">
    <property type="entry name" value="NADPH DEHYDROGENASE C23G7.10C-RELATED"/>
    <property type="match status" value="1"/>
</dbReference>
<feature type="domain" description="NADH:flavin oxidoreductase/NADH oxidase N-terminal" evidence="6">
    <location>
        <begin position="44"/>
        <end position="390"/>
    </location>
</feature>
<name>A0A9N8VYV5_9GLOM</name>
<dbReference type="PANTHER" id="PTHR43303:SF4">
    <property type="entry name" value="NADPH DEHYDROGENASE C23G7.10C-RELATED"/>
    <property type="match status" value="1"/>
</dbReference>
<evidence type="ECO:0000259" key="6">
    <source>
        <dbReference type="Pfam" id="PF00724"/>
    </source>
</evidence>
<organism evidence="7 8">
    <name type="scientific">Ambispora gerdemannii</name>
    <dbReference type="NCBI Taxonomy" id="144530"/>
    <lineage>
        <taxon>Eukaryota</taxon>
        <taxon>Fungi</taxon>
        <taxon>Fungi incertae sedis</taxon>
        <taxon>Mucoromycota</taxon>
        <taxon>Glomeromycotina</taxon>
        <taxon>Glomeromycetes</taxon>
        <taxon>Archaeosporales</taxon>
        <taxon>Ambisporaceae</taxon>
        <taxon>Ambispora</taxon>
    </lineage>
</organism>
<dbReference type="AlphaFoldDB" id="A0A9N8VYV5"/>
<sequence length="408" mass="45184">MSHQELKVNGTISTIKGIGTSGPFFYPLQNPETGTTISENPPALFQPLTIRGVKFANRVVVSPMCMYSCKDGSLTDFHLAHLGQFALRGAGLIFVEATAVLPNGRISTEDSGIWDDKHVGPLKRVVDFVHSQGVKIGLQIAHAGRKASTRSPFTVEQNPQLTMLVPKEDNGWPDNVVGPSPIPWDSEHATPNQLSIDEIQEIIDAFGKAAERAIEAGFDVLELHFAHGYLLSEFFSPLSNERTDEYGGNFENRIRFGLEIAERVRTIWPTDRPLFARVSATEWVDNNEQSWNIDQTVELAKSLKVLGVDLIDCSSGGNISYQRIPVTPSFQVPFAERVRKEADIKTGAVGKITEAHQANEIVEQKQADLVFIGRAFLNNAGWVQKAAQQLGVKIAWPVQYHRRGNYQL</sequence>
<dbReference type="GO" id="GO:0003959">
    <property type="term" value="F:NADPH dehydrogenase activity"/>
    <property type="evidence" value="ECO:0007669"/>
    <property type="project" value="InterPro"/>
</dbReference>
<keyword evidence="5" id="KW-0560">Oxidoreductase</keyword>
<evidence type="ECO:0000256" key="3">
    <source>
        <dbReference type="ARBA" id="ARBA00022643"/>
    </source>
</evidence>
<dbReference type="EMBL" id="CAJVPL010000209">
    <property type="protein sequence ID" value="CAG8465834.1"/>
    <property type="molecule type" value="Genomic_DNA"/>
</dbReference>
<dbReference type="CDD" id="cd02932">
    <property type="entry name" value="OYE_YqiM_FMN"/>
    <property type="match status" value="1"/>
</dbReference>
<evidence type="ECO:0000256" key="4">
    <source>
        <dbReference type="ARBA" id="ARBA00022857"/>
    </source>
</evidence>
<dbReference type="GO" id="GO:0010181">
    <property type="term" value="F:FMN binding"/>
    <property type="evidence" value="ECO:0007669"/>
    <property type="project" value="InterPro"/>
</dbReference>
<dbReference type="InterPro" id="IPR013785">
    <property type="entry name" value="Aldolase_TIM"/>
</dbReference>
<dbReference type="SUPFAM" id="SSF51395">
    <property type="entry name" value="FMN-linked oxidoreductases"/>
    <property type="match status" value="1"/>
</dbReference>
<keyword evidence="2" id="KW-0285">Flavoprotein</keyword>
<keyword evidence="8" id="KW-1185">Reference proteome</keyword>
<evidence type="ECO:0000313" key="8">
    <source>
        <dbReference type="Proteomes" id="UP000789831"/>
    </source>
</evidence>
<dbReference type="OrthoDB" id="72788at2759"/>
<comment type="caution">
    <text evidence="7">The sequence shown here is derived from an EMBL/GenBank/DDBJ whole genome shotgun (WGS) entry which is preliminary data.</text>
</comment>
<comment type="cofactor">
    <cofactor evidence="1">
        <name>FMN</name>
        <dbReference type="ChEBI" id="CHEBI:58210"/>
    </cofactor>
</comment>
<evidence type="ECO:0000256" key="1">
    <source>
        <dbReference type="ARBA" id="ARBA00001917"/>
    </source>
</evidence>
<keyword evidence="3" id="KW-0288">FMN</keyword>
<dbReference type="Proteomes" id="UP000789831">
    <property type="component" value="Unassembled WGS sequence"/>
</dbReference>
<reference evidence="7" key="1">
    <citation type="submission" date="2021-06" db="EMBL/GenBank/DDBJ databases">
        <authorList>
            <person name="Kallberg Y."/>
            <person name="Tangrot J."/>
            <person name="Rosling A."/>
        </authorList>
    </citation>
    <scope>NUCLEOTIDE SEQUENCE</scope>
    <source>
        <strain evidence="7">MT106</strain>
    </source>
</reference>
<keyword evidence="4" id="KW-0521">NADP</keyword>
<dbReference type="Pfam" id="PF00724">
    <property type="entry name" value="Oxidored_FMN"/>
    <property type="match status" value="1"/>
</dbReference>
<proteinExistence type="predicted"/>
<evidence type="ECO:0000256" key="2">
    <source>
        <dbReference type="ARBA" id="ARBA00022630"/>
    </source>
</evidence>
<protein>
    <submittedName>
        <fullName evidence="7">1886_t:CDS:1</fullName>
    </submittedName>
</protein>
<gene>
    <name evidence="7" type="ORF">AGERDE_LOCUS2486</name>
</gene>
<evidence type="ECO:0000256" key="5">
    <source>
        <dbReference type="ARBA" id="ARBA00023002"/>
    </source>
</evidence>
<evidence type="ECO:0000313" key="7">
    <source>
        <dbReference type="EMBL" id="CAG8465834.1"/>
    </source>
</evidence>